<gene>
    <name evidence="1" type="ORF">CAL29_28065</name>
</gene>
<evidence type="ECO:0000313" key="2">
    <source>
        <dbReference type="Proteomes" id="UP000216020"/>
    </source>
</evidence>
<organism evidence="1 2">
    <name type="scientific">Bordetella genomosp. 10</name>
    <dbReference type="NCBI Taxonomy" id="1416804"/>
    <lineage>
        <taxon>Bacteria</taxon>
        <taxon>Pseudomonadati</taxon>
        <taxon>Pseudomonadota</taxon>
        <taxon>Betaproteobacteria</taxon>
        <taxon>Burkholderiales</taxon>
        <taxon>Alcaligenaceae</taxon>
        <taxon>Bordetella</taxon>
    </lineage>
</organism>
<keyword evidence="2" id="KW-1185">Reference proteome</keyword>
<dbReference type="AlphaFoldDB" id="A0A261S5B8"/>
<dbReference type="OrthoDB" id="6169380at2"/>
<evidence type="ECO:0008006" key="3">
    <source>
        <dbReference type="Google" id="ProtNLM"/>
    </source>
</evidence>
<reference evidence="2" key="1">
    <citation type="submission" date="2017-05" db="EMBL/GenBank/DDBJ databases">
        <title>Complete and WGS of Bordetella genogroups.</title>
        <authorList>
            <person name="Spilker T."/>
            <person name="Lipuma J."/>
        </authorList>
    </citation>
    <scope>NUCLEOTIDE SEQUENCE [LARGE SCALE GENOMIC DNA]</scope>
    <source>
        <strain evidence="2">AU16122</strain>
    </source>
</reference>
<evidence type="ECO:0000313" key="1">
    <source>
        <dbReference type="EMBL" id="OZI32536.1"/>
    </source>
</evidence>
<name>A0A261S5B8_9BORD</name>
<dbReference type="Proteomes" id="UP000216020">
    <property type="component" value="Unassembled WGS sequence"/>
</dbReference>
<protein>
    <recommendedName>
        <fullName evidence="3">DUF1799 domain-containing protein</fullName>
    </recommendedName>
</protein>
<sequence length="81" mass="9236">MTLEDVAGPPVEIWPGHEEAFSLFVAMRTQWRVGFSGATGLDYVALFHKMDRMDLSPERYEDLEDEILVMESAALEEMAKK</sequence>
<comment type="caution">
    <text evidence="1">The sequence shown here is derived from an EMBL/GenBank/DDBJ whole genome shotgun (WGS) entry which is preliminary data.</text>
</comment>
<dbReference type="Pfam" id="PF08809">
    <property type="entry name" value="DUF1799"/>
    <property type="match status" value="1"/>
</dbReference>
<proteinExistence type="predicted"/>
<accession>A0A261S5B8</accession>
<dbReference type="InterPro" id="IPR014915">
    <property type="entry name" value="Phage_TLS_TfmB"/>
</dbReference>
<dbReference type="EMBL" id="NEVM01000005">
    <property type="protein sequence ID" value="OZI32536.1"/>
    <property type="molecule type" value="Genomic_DNA"/>
</dbReference>